<evidence type="ECO:0000313" key="2">
    <source>
        <dbReference type="EMBL" id="NAW12492.1"/>
    </source>
</evidence>
<dbReference type="RefSeq" id="WP_161422962.1">
    <property type="nucleotide sequence ID" value="NZ_JARWMY010000010.1"/>
</dbReference>
<dbReference type="InterPro" id="IPR036374">
    <property type="entry name" value="OxRdtase_Mopterin-bd_sf"/>
</dbReference>
<sequence length="157" mass="17702">MPRLRQYLIHAAWLLLMVGGVALASPAGLILSQGTTKRTLTLDEVEAVPTTSIDMRHPEGFEGRFAGVWLDDFLREYGLDSAPRVRFVAHDGYTTFLTPAQRREKAYLLVTRIDGEPLTVRSHGPFMLVVPEEAEAVIEGSEPMTRWIWAIREINVR</sequence>
<dbReference type="SUPFAM" id="SSF56524">
    <property type="entry name" value="Oxidoreductase molybdopterin-binding domain"/>
    <property type="match status" value="1"/>
</dbReference>
<feature type="domain" description="Oxidoreductase molybdopterin-binding" evidence="1">
    <location>
        <begin position="52"/>
        <end position="132"/>
    </location>
</feature>
<dbReference type="AlphaFoldDB" id="A0A7X4VYF3"/>
<gene>
    <name evidence="2" type="ORF">GRB80_06505</name>
</gene>
<organism evidence="2 3">
    <name type="scientific">Halomonas icarae</name>
    <dbReference type="NCBI Taxonomy" id="2691040"/>
    <lineage>
        <taxon>Bacteria</taxon>
        <taxon>Pseudomonadati</taxon>
        <taxon>Pseudomonadota</taxon>
        <taxon>Gammaproteobacteria</taxon>
        <taxon>Oceanospirillales</taxon>
        <taxon>Halomonadaceae</taxon>
        <taxon>Halomonas</taxon>
    </lineage>
</organism>
<dbReference type="Pfam" id="PF00174">
    <property type="entry name" value="Oxidored_molyb"/>
    <property type="match status" value="1"/>
</dbReference>
<reference evidence="2 3" key="1">
    <citation type="submission" date="2019-12" db="EMBL/GenBank/DDBJ databases">
        <title>Draft genome sequencing of Halomonas icarensis D1-1.</title>
        <authorList>
            <person name="Pandiyan K."/>
            <person name="Kushwaha P."/>
            <person name="Gowdham M."/>
            <person name="Chakdar H."/>
            <person name="Singh A."/>
            <person name="Kumar M."/>
            <person name="Saxena A.K."/>
        </authorList>
    </citation>
    <scope>NUCLEOTIDE SEQUENCE [LARGE SCALE GENOMIC DNA]</scope>
    <source>
        <strain evidence="2 3">D1-1</strain>
    </source>
</reference>
<evidence type="ECO:0000259" key="1">
    <source>
        <dbReference type="Pfam" id="PF00174"/>
    </source>
</evidence>
<dbReference type="Gene3D" id="3.90.420.10">
    <property type="entry name" value="Oxidoreductase, molybdopterin-binding domain"/>
    <property type="match status" value="1"/>
</dbReference>
<dbReference type="Proteomes" id="UP000448235">
    <property type="component" value="Unassembled WGS sequence"/>
</dbReference>
<proteinExistence type="predicted"/>
<name>A0A7X4VYF3_9GAMM</name>
<dbReference type="EMBL" id="WUTS01000001">
    <property type="protein sequence ID" value="NAW12492.1"/>
    <property type="molecule type" value="Genomic_DNA"/>
</dbReference>
<dbReference type="InterPro" id="IPR000572">
    <property type="entry name" value="OxRdtase_Mopterin-bd_dom"/>
</dbReference>
<protein>
    <submittedName>
        <fullName evidence="2">Molybdopterin-dependent oxidoreductase</fullName>
    </submittedName>
</protein>
<evidence type="ECO:0000313" key="3">
    <source>
        <dbReference type="Proteomes" id="UP000448235"/>
    </source>
</evidence>
<accession>A0A7X4VYF3</accession>
<keyword evidence="3" id="KW-1185">Reference proteome</keyword>
<comment type="caution">
    <text evidence="2">The sequence shown here is derived from an EMBL/GenBank/DDBJ whole genome shotgun (WGS) entry which is preliminary data.</text>
</comment>